<accession>A0ABT1G987</accession>
<dbReference type="Proteomes" id="UP001523550">
    <property type="component" value="Unassembled WGS sequence"/>
</dbReference>
<name>A0ABT1G987_9GAMM</name>
<dbReference type="EMBL" id="JALJYF010000002">
    <property type="protein sequence ID" value="MCP1727602.1"/>
    <property type="molecule type" value="Genomic_DNA"/>
</dbReference>
<evidence type="ECO:0000313" key="2">
    <source>
        <dbReference type="EMBL" id="MCP1727602.1"/>
    </source>
</evidence>
<reference evidence="2 3" key="1">
    <citation type="submission" date="2022-03" db="EMBL/GenBank/DDBJ databases">
        <title>Genomic Encyclopedia of Type Strains, Phase III (KMG-III): the genomes of soil and plant-associated and newly described type strains.</title>
        <authorList>
            <person name="Whitman W."/>
        </authorList>
    </citation>
    <scope>NUCLEOTIDE SEQUENCE [LARGE SCALE GENOMIC DNA]</scope>
    <source>
        <strain evidence="2 3">BSker1</strain>
    </source>
</reference>
<keyword evidence="1" id="KW-0472">Membrane</keyword>
<protein>
    <submittedName>
        <fullName evidence="2">General stress protein CsbA</fullName>
    </submittedName>
</protein>
<feature type="transmembrane region" description="Helical" evidence="1">
    <location>
        <begin position="12"/>
        <end position="37"/>
    </location>
</feature>
<comment type="caution">
    <text evidence="2">The sequence shown here is derived from an EMBL/GenBank/DDBJ whole genome shotgun (WGS) entry which is preliminary data.</text>
</comment>
<gene>
    <name evidence="2" type="ORF">J2T60_001602</name>
</gene>
<proteinExistence type="predicted"/>
<keyword evidence="1" id="KW-1133">Transmembrane helix</keyword>
<feature type="transmembrane region" description="Helical" evidence="1">
    <location>
        <begin position="43"/>
        <end position="61"/>
    </location>
</feature>
<keyword evidence="3" id="KW-1185">Reference proteome</keyword>
<organism evidence="2 3">
    <name type="scientific">Natronospira proteinivora</name>
    <dbReference type="NCBI Taxonomy" id="1807133"/>
    <lineage>
        <taxon>Bacteria</taxon>
        <taxon>Pseudomonadati</taxon>
        <taxon>Pseudomonadota</taxon>
        <taxon>Gammaproteobacteria</taxon>
        <taxon>Natronospirales</taxon>
        <taxon>Natronospiraceae</taxon>
        <taxon>Natronospira</taxon>
    </lineage>
</organism>
<keyword evidence="1" id="KW-0812">Transmembrane</keyword>
<dbReference type="RefSeq" id="WP_253448053.1">
    <property type="nucleotide sequence ID" value="NZ_JALJYF010000002.1"/>
</dbReference>
<evidence type="ECO:0000256" key="1">
    <source>
        <dbReference type="SAM" id="Phobius"/>
    </source>
</evidence>
<evidence type="ECO:0000313" key="3">
    <source>
        <dbReference type="Proteomes" id="UP001523550"/>
    </source>
</evidence>
<sequence>MAENLALGLAVYVGLFFRTTLGFWAGLVACLLLIFVGDKEVGHTGWLVFFTVLCLVVMFASQAMHEAQRDQEE</sequence>